<dbReference type="InterPro" id="IPR015500">
    <property type="entry name" value="Peptidase_S8_subtilisin-rel"/>
</dbReference>
<dbReference type="InterPro" id="IPR000209">
    <property type="entry name" value="Peptidase_S8/S53_dom"/>
</dbReference>
<dbReference type="GO" id="GO:0006508">
    <property type="term" value="P:proteolysis"/>
    <property type="evidence" value="ECO:0007669"/>
    <property type="project" value="UniProtKB-KW"/>
</dbReference>
<evidence type="ECO:0000256" key="2">
    <source>
        <dbReference type="ARBA" id="ARBA00022670"/>
    </source>
</evidence>
<dbReference type="OrthoDB" id="47834at2759"/>
<dbReference type="AlphaFoldDB" id="B7G460"/>
<dbReference type="PROSITE" id="PS51892">
    <property type="entry name" value="SUBTILASE"/>
    <property type="match status" value="1"/>
</dbReference>
<dbReference type="InterPro" id="IPR050131">
    <property type="entry name" value="Peptidase_S8_subtilisin-like"/>
</dbReference>
<dbReference type="GO" id="GO:0004252">
    <property type="term" value="F:serine-type endopeptidase activity"/>
    <property type="evidence" value="ECO:0007669"/>
    <property type="project" value="UniProtKB-UniRule"/>
</dbReference>
<evidence type="ECO:0000256" key="1">
    <source>
        <dbReference type="ARBA" id="ARBA00011073"/>
    </source>
</evidence>
<gene>
    <name evidence="9" type="ORF">PHATRDRAFT_14380</name>
</gene>
<dbReference type="Pfam" id="PF00082">
    <property type="entry name" value="Peptidase_S8"/>
    <property type="match status" value="1"/>
</dbReference>
<dbReference type="PANTHER" id="PTHR43806:SF11">
    <property type="entry name" value="CEREVISIN-RELATED"/>
    <property type="match status" value="1"/>
</dbReference>
<dbReference type="PaxDb" id="2850-Phatr14380"/>
<dbReference type="FunFam" id="3.40.50.200:FF:000016">
    <property type="entry name" value="Proprotein convertase subtilisin/kexin type 9"/>
    <property type="match status" value="1"/>
</dbReference>
<dbReference type="Gene3D" id="3.40.50.200">
    <property type="entry name" value="Peptidase S8/S53 domain"/>
    <property type="match status" value="1"/>
</dbReference>
<dbReference type="PROSITE" id="PS00136">
    <property type="entry name" value="SUBTILASE_ASP"/>
    <property type="match status" value="1"/>
</dbReference>
<evidence type="ECO:0000259" key="8">
    <source>
        <dbReference type="Pfam" id="PF00082"/>
    </source>
</evidence>
<comment type="similarity">
    <text evidence="1 7">Belongs to the peptidase S8 family.</text>
</comment>
<dbReference type="PROSITE" id="PS00137">
    <property type="entry name" value="SUBTILASE_HIS"/>
    <property type="match status" value="1"/>
</dbReference>
<name>B7G460_PHATC</name>
<dbReference type="RefSeq" id="XP_002182016.1">
    <property type="nucleotide sequence ID" value="XM_002181980.1"/>
</dbReference>
<feature type="active site" description="Charge relay system" evidence="7">
    <location>
        <position position="8"/>
    </location>
</feature>
<protein>
    <recommendedName>
        <fullName evidence="6">subtilisin</fullName>
        <ecNumber evidence="6">3.4.21.62</ecNumber>
    </recommendedName>
</protein>
<dbReference type="EMBL" id="CM000616">
    <property type="protein sequence ID" value="EEC46556.1"/>
    <property type="molecule type" value="Genomic_DNA"/>
</dbReference>
<dbReference type="STRING" id="556484.B7G460"/>
<dbReference type="CDD" id="cd04077">
    <property type="entry name" value="Peptidases_S8_PCSK9_ProteinaseK_like"/>
    <property type="match status" value="1"/>
</dbReference>
<feature type="non-terminal residue" evidence="9">
    <location>
        <position position="1"/>
    </location>
</feature>
<keyword evidence="3 7" id="KW-0378">Hydrolase</keyword>
<dbReference type="PRINTS" id="PR00723">
    <property type="entry name" value="SUBTILISIN"/>
</dbReference>
<dbReference type="EC" id="3.4.21.62" evidence="6"/>
<evidence type="ECO:0000256" key="7">
    <source>
        <dbReference type="PROSITE-ProRule" id="PRU01240"/>
    </source>
</evidence>
<reference evidence="10" key="2">
    <citation type="submission" date="2008-08" db="EMBL/GenBank/DDBJ databases">
        <authorList>
            <consortium name="Diatom Consortium"/>
            <person name="Grigoriev I."/>
            <person name="Grimwood J."/>
            <person name="Kuo A."/>
            <person name="Otillar R.P."/>
            <person name="Salamov A."/>
            <person name="Detter J.C."/>
            <person name="Lindquist E."/>
            <person name="Shapiro H."/>
            <person name="Lucas S."/>
            <person name="Glavina del Rio T."/>
            <person name="Pitluck S."/>
            <person name="Rokhsar D."/>
            <person name="Bowler C."/>
        </authorList>
    </citation>
    <scope>GENOME REANNOTATION</scope>
    <source>
        <strain evidence="10">CCAP 1055/1</strain>
    </source>
</reference>
<feature type="non-terminal residue" evidence="9">
    <location>
        <position position="247"/>
    </location>
</feature>
<dbReference type="GO" id="GO:0005615">
    <property type="term" value="C:extracellular space"/>
    <property type="evidence" value="ECO:0007669"/>
    <property type="project" value="TreeGrafter"/>
</dbReference>
<keyword evidence="2 7" id="KW-0645">Protease</keyword>
<keyword evidence="4 7" id="KW-0720">Serine protease</keyword>
<proteinExistence type="inferred from homology"/>
<evidence type="ECO:0000256" key="3">
    <source>
        <dbReference type="ARBA" id="ARBA00022801"/>
    </source>
</evidence>
<dbReference type="SUPFAM" id="SSF52743">
    <property type="entry name" value="Subtilisin-like"/>
    <property type="match status" value="1"/>
</dbReference>
<evidence type="ECO:0000256" key="5">
    <source>
        <dbReference type="ARBA" id="ARBA00023529"/>
    </source>
</evidence>
<evidence type="ECO:0000256" key="4">
    <source>
        <dbReference type="ARBA" id="ARBA00022825"/>
    </source>
</evidence>
<keyword evidence="10" id="KW-1185">Reference proteome</keyword>
<feature type="domain" description="Peptidase S8/S53" evidence="8">
    <location>
        <begin position="4"/>
        <end position="229"/>
    </location>
</feature>
<reference evidence="9 10" key="1">
    <citation type="journal article" date="2008" name="Nature">
        <title>The Phaeodactylum genome reveals the evolutionary history of diatom genomes.</title>
        <authorList>
            <person name="Bowler C."/>
            <person name="Allen A.E."/>
            <person name="Badger J.H."/>
            <person name="Grimwood J."/>
            <person name="Jabbari K."/>
            <person name="Kuo A."/>
            <person name="Maheswari U."/>
            <person name="Martens C."/>
            <person name="Maumus F."/>
            <person name="Otillar R.P."/>
            <person name="Rayko E."/>
            <person name="Salamov A."/>
            <person name="Vandepoele K."/>
            <person name="Beszteri B."/>
            <person name="Gruber A."/>
            <person name="Heijde M."/>
            <person name="Katinka M."/>
            <person name="Mock T."/>
            <person name="Valentin K."/>
            <person name="Verret F."/>
            <person name="Berges J.A."/>
            <person name="Brownlee C."/>
            <person name="Cadoret J.P."/>
            <person name="Chiovitti A."/>
            <person name="Choi C.J."/>
            <person name="Coesel S."/>
            <person name="De Martino A."/>
            <person name="Detter J.C."/>
            <person name="Durkin C."/>
            <person name="Falciatore A."/>
            <person name="Fournet J."/>
            <person name="Haruta M."/>
            <person name="Huysman M.J."/>
            <person name="Jenkins B.D."/>
            <person name="Jiroutova K."/>
            <person name="Jorgensen R.E."/>
            <person name="Joubert Y."/>
            <person name="Kaplan A."/>
            <person name="Kroger N."/>
            <person name="Kroth P.G."/>
            <person name="La Roche J."/>
            <person name="Lindquist E."/>
            <person name="Lommer M."/>
            <person name="Martin-Jezequel V."/>
            <person name="Lopez P.J."/>
            <person name="Lucas S."/>
            <person name="Mangogna M."/>
            <person name="McGinnis K."/>
            <person name="Medlin L.K."/>
            <person name="Montsant A."/>
            <person name="Oudot-Le Secq M.P."/>
            <person name="Napoli C."/>
            <person name="Obornik M."/>
            <person name="Parker M.S."/>
            <person name="Petit J.L."/>
            <person name="Porcel B.M."/>
            <person name="Poulsen N."/>
            <person name="Robison M."/>
            <person name="Rychlewski L."/>
            <person name="Rynearson T.A."/>
            <person name="Schmutz J."/>
            <person name="Shapiro H."/>
            <person name="Siaut M."/>
            <person name="Stanley M."/>
            <person name="Sussman M.R."/>
            <person name="Taylor A.R."/>
            <person name="Vardi A."/>
            <person name="von Dassow P."/>
            <person name="Vyverman W."/>
            <person name="Willis A."/>
            <person name="Wyrwicz L.S."/>
            <person name="Rokhsar D.S."/>
            <person name="Weissenbach J."/>
            <person name="Armbrust E.V."/>
            <person name="Green B.R."/>
            <person name="Van de Peer Y."/>
            <person name="Grigoriev I.V."/>
        </authorList>
    </citation>
    <scope>NUCLEOTIDE SEQUENCE [LARGE SCALE GENOMIC DNA]</scope>
    <source>
        <strain evidence="9 10">CCAP 1055/1</strain>
    </source>
</reference>
<dbReference type="eggNOG" id="KOG1153">
    <property type="taxonomic scope" value="Eukaryota"/>
</dbReference>
<dbReference type="Proteomes" id="UP000000759">
    <property type="component" value="Chromosome 14"/>
</dbReference>
<dbReference type="InterPro" id="IPR022398">
    <property type="entry name" value="Peptidase_S8_His-AS"/>
</dbReference>
<accession>B7G460</accession>
<sequence length="247" mass="25603">NVDIYIVDSGIRPTHIDFHGRVSCGLNLVPDETCEDLHGHGTHVAGIAAGQTHGVAKEANLISVKVFNRHGVALISQLLGAVEFVIRSRSLRGNGTAVVNLSVGTAKSWSLNWAIEKASKEGLVFVVGGGNNGGNACSYSPSSAEAAITVGATTIADNRASFSNIGPCLDIFAPGETILSASHTSDTATATKSGTSMATAFVSGAAALYIEQNRSLNAFEIKSSILESTVPGIVRDLPEFLATPNRL</sequence>
<dbReference type="GeneID" id="7202802"/>
<comment type="catalytic activity">
    <reaction evidence="5">
        <text>Hydrolysis of proteins with broad specificity for peptide bonds, and a preference for a large uncharged residue in P1. Hydrolyzes peptide amides.</text>
        <dbReference type="EC" id="3.4.21.62"/>
    </reaction>
</comment>
<dbReference type="InterPro" id="IPR036852">
    <property type="entry name" value="Peptidase_S8/S53_dom_sf"/>
</dbReference>
<evidence type="ECO:0000256" key="6">
    <source>
        <dbReference type="ARBA" id="ARBA00023619"/>
    </source>
</evidence>
<dbReference type="KEGG" id="pti:PHATRDRAFT_14380"/>
<dbReference type="InParanoid" id="B7G460"/>
<dbReference type="HOGENOM" id="CLU_011263_1_7_1"/>
<dbReference type="InterPro" id="IPR034193">
    <property type="entry name" value="PCSK9_ProteinaseK-like"/>
</dbReference>
<dbReference type="PANTHER" id="PTHR43806">
    <property type="entry name" value="PEPTIDASE S8"/>
    <property type="match status" value="1"/>
</dbReference>
<evidence type="ECO:0000313" key="10">
    <source>
        <dbReference type="Proteomes" id="UP000000759"/>
    </source>
</evidence>
<dbReference type="InterPro" id="IPR023827">
    <property type="entry name" value="Peptidase_S8_Asp-AS"/>
</dbReference>
<feature type="active site" description="Charge relay system" evidence="7">
    <location>
        <position position="196"/>
    </location>
</feature>
<organism evidence="9 10">
    <name type="scientific">Phaeodactylum tricornutum (strain CCAP 1055/1)</name>
    <dbReference type="NCBI Taxonomy" id="556484"/>
    <lineage>
        <taxon>Eukaryota</taxon>
        <taxon>Sar</taxon>
        <taxon>Stramenopiles</taxon>
        <taxon>Ochrophyta</taxon>
        <taxon>Bacillariophyta</taxon>
        <taxon>Bacillariophyceae</taxon>
        <taxon>Bacillariophycidae</taxon>
        <taxon>Naviculales</taxon>
        <taxon>Phaeodactylaceae</taxon>
        <taxon>Phaeodactylum</taxon>
    </lineage>
</organism>
<feature type="active site" description="Charge relay system" evidence="7">
    <location>
        <position position="40"/>
    </location>
</feature>
<evidence type="ECO:0000313" key="9">
    <source>
        <dbReference type="EMBL" id="EEC46556.1"/>
    </source>
</evidence>